<accession>A0A3E2TC10</accession>
<name>A0A3E2TC10_9FIRM</name>
<comment type="caution">
    <text evidence="1">The sequence shown here is derived from an EMBL/GenBank/DDBJ whole genome shotgun (WGS) entry which is preliminary data.</text>
</comment>
<dbReference type="Proteomes" id="UP000260773">
    <property type="component" value="Unassembled WGS sequence"/>
</dbReference>
<organism evidence="1 2">
    <name type="scientific">Coprococcus catus</name>
    <dbReference type="NCBI Taxonomy" id="116085"/>
    <lineage>
        <taxon>Bacteria</taxon>
        <taxon>Bacillati</taxon>
        <taxon>Bacillota</taxon>
        <taxon>Clostridia</taxon>
        <taxon>Lachnospirales</taxon>
        <taxon>Lachnospiraceae</taxon>
        <taxon>Coprococcus</taxon>
    </lineage>
</organism>
<evidence type="ECO:0000313" key="2">
    <source>
        <dbReference type="Proteomes" id="UP000260773"/>
    </source>
</evidence>
<dbReference type="AlphaFoldDB" id="A0A3E2TC10"/>
<reference evidence="1 2" key="1">
    <citation type="submission" date="2018-08" db="EMBL/GenBank/DDBJ databases">
        <title>A genome reference for cultivated species of the human gut microbiota.</title>
        <authorList>
            <person name="Zou Y."/>
            <person name="Xue W."/>
            <person name="Luo G."/>
        </authorList>
    </citation>
    <scope>NUCLEOTIDE SEQUENCE [LARGE SCALE GENOMIC DNA]</scope>
    <source>
        <strain evidence="1 2">AF45-17</strain>
    </source>
</reference>
<dbReference type="EMBL" id="QVEP01000083">
    <property type="protein sequence ID" value="RGB72234.1"/>
    <property type="molecule type" value="Genomic_DNA"/>
</dbReference>
<proteinExistence type="predicted"/>
<gene>
    <name evidence="1" type="ORF">DW070_16870</name>
</gene>
<evidence type="ECO:0000313" key="1">
    <source>
        <dbReference type="EMBL" id="RGB72234.1"/>
    </source>
</evidence>
<sequence length="60" mass="6785">MHQNIAKLLGALRANISLYNSALEQGAGSDVLEKALNKIYNLIDPINTERLRIIQMHKLR</sequence>
<protein>
    <submittedName>
        <fullName evidence="1">Uncharacterized protein</fullName>
    </submittedName>
</protein>